<evidence type="ECO:0000313" key="2">
    <source>
        <dbReference type="EMBL" id="GAH71854.1"/>
    </source>
</evidence>
<gene>
    <name evidence="2" type="ORF">S03H2_47455</name>
</gene>
<comment type="caution">
    <text evidence="2">The sequence shown here is derived from an EMBL/GenBank/DDBJ whole genome shotgun (WGS) entry which is preliminary data.</text>
</comment>
<evidence type="ECO:0000256" key="1">
    <source>
        <dbReference type="SAM" id="Phobius"/>
    </source>
</evidence>
<protein>
    <submittedName>
        <fullName evidence="2">Uncharacterized protein</fullName>
    </submittedName>
</protein>
<proteinExistence type="predicted"/>
<keyword evidence="1" id="KW-0812">Transmembrane</keyword>
<dbReference type="AlphaFoldDB" id="X1J0H4"/>
<keyword evidence="1" id="KW-0472">Membrane</keyword>
<sequence length="58" mass="6262">MVMQQQIRPGQLTAVPATVAPANFEIGTLLTSIMPLIMLIMVFMMLKPMLAGMAEAAK</sequence>
<dbReference type="EMBL" id="BARU01029863">
    <property type="protein sequence ID" value="GAH71854.1"/>
    <property type="molecule type" value="Genomic_DNA"/>
</dbReference>
<name>X1J0H4_9ZZZZ</name>
<feature type="transmembrane region" description="Helical" evidence="1">
    <location>
        <begin position="26"/>
        <end position="46"/>
    </location>
</feature>
<reference evidence="2" key="1">
    <citation type="journal article" date="2014" name="Front. Microbiol.">
        <title>High frequency of phylogenetically diverse reductive dehalogenase-homologous genes in deep subseafloor sedimentary metagenomes.</title>
        <authorList>
            <person name="Kawai M."/>
            <person name="Futagami T."/>
            <person name="Toyoda A."/>
            <person name="Takaki Y."/>
            <person name="Nishi S."/>
            <person name="Hori S."/>
            <person name="Arai W."/>
            <person name="Tsubouchi T."/>
            <person name="Morono Y."/>
            <person name="Uchiyama I."/>
            <person name="Ito T."/>
            <person name="Fujiyama A."/>
            <person name="Inagaki F."/>
            <person name="Takami H."/>
        </authorList>
    </citation>
    <scope>NUCLEOTIDE SEQUENCE</scope>
    <source>
        <strain evidence="2">Expedition CK06-06</strain>
    </source>
</reference>
<accession>X1J0H4</accession>
<organism evidence="2">
    <name type="scientific">marine sediment metagenome</name>
    <dbReference type="NCBI Taxonomy" id="412755"/>
    <lineage>
        <taxon>unclassified sequences</taxon>
        <taxon>metagenomes</taxon>
        <taxon>ecological metagenomes</taxon>
    </lineage>
</organism>
<keyword evidence="1" id="KW-1133">Transmembrane helix</keyword>